<evidence type="ECO:0000313" key="4">
    <source>
        <dbReference type="Proteomes" id="UP001175000"/>
    </source>
</evidence>
<organism evidence="3 4">
    <name type="scientific">Immersiella caudata</name>
    <dbReference type="NCBI Taxonomy" id="314043"/>
    <lineage>
        <taxon>Eukaryota</taxon>
        <taxon>Fungi</taxon>
        <taxon>Dikarya</taxon>
        <taxon>Ascomycota</taxon>
        <taxon>Pezizomycotina</taxon>
        <taxon>Sordariomycetes</taxon>
        <taxon>Sordariomycetidae</taxon>
        <taxon>Sordariales</taxon>
        <taxon>Lasiosphaeriaceae</taxon>
        <taxon>Immersiella</taxon>
    </lineage>
</organism>
<keyword evidence="2" id="KW-0812">Transmembrane</keyword>
<feature type="compositionally biased region" description="Low complexity" evidence="1">
    <location>
        <begin position="109"/>
        <end position="137"/>
    </location>
</feature>
<evidence type="ECO:0000256" key="2">
    <source>
        <dbReference type="SAM" id="Phobius"/>
    </source>
</evidence>
<accession>A0AA39XHP5</accession>
<reference evidence="3" key="1">
    <citation type="submission" date="2023-06" db="EMBL/GenBank/DDBJ databases">
        <title>Genome-scale phylogeny and comparative genomics of the fungal order Sordariales.</title>
        <authorList>
            <consortium name="Lawrence Berkeley National Laboratory"/>
            <person name="Hensen N."/>
            <person name="Bonometti L."/>
            <person name="Westerberg I."/>
            <person name="Brannstrom I.O."/>
            <person name="Guillou S."/>
            <person name="Cros-Aarteil S."/>
            <person name="Calhoun S."/>
            <person name="Haridas S."/>
            <person name="Kuo A."/>
            <person name="Mondo S."/>
            <person name="Pangilinan J."/>
            <person name="Riley R."/>
            <person name="Labutti K."/>
            <person name="Andreopoulos B."/>
            <person name="Lipzen A."/>
            <person name="Chen C."/>
            <person name="Yanf M."/>
            <person name="Daum C."/>
            <person name="Ng V."/>
            <person name="Clum A."/>
            <person name="Steindorff A."/>
            <person name="Ohm R."/>
            <person name="Martin F."/>
            <person name="Silar P."/>
            <person name="Natvig D."/>
            <person name="Lalanne C."/>
            <person name="Gautier V."/>
            <person name="Ament-Velasquez S.L."/>
            <person name="Kruys A."/>
            <person name="Hutchinson M.I."/>
            <person name="Powell A.J."/>
            <person name="Barry K."/>
            <person name="Miller A.N."/>
            <person name="Grigoriev I.V."/>
            <person name="Debuchy R."/>
            <person name="Gladieux P."/>
            <person name="Thoren M.H."/>
            <person name="Johannesson H."/>
        </authorList>
    </citation>
    <scope>NUCLEOTIDE SEQUENCE</scope>
    <source>
        <strain evidence="3">CBS 606.72</strain>
    </source>
</reference>
<name>A0AA39XHP5_9PEZI</name>
<feature type="region of interest" description="Disordered" evidence="1">
    <location>
        <begin position="109"/>
        <end position="145"/>
    </location>
</feature>
<dbReference type="Proteomes" id="UP001175000">
    <property type="component" value="Unassembled WGS sequence"/>
</dbReference>
<proteinExistence type="predicted"/>
<keyword evidence="2" id="KW-1133">Transmembrane helix</keyword>
<sequence>MISHSYNSDTQPGLEVVQGAADGAEVVPQERGYDHQWPEVRDTSQNETKELLVVAKYPGPPAYPEVIKEHDDREQGSKKRRRRLWILIGALTGLVVVLAAALGGTLGARAAAGGSSADGSSAGATTANGTATSTATTPSNTQQRLQQIRQGSSLAVTGIRKLDGGLDAFLFYQDPQDEVRFSRCNAAPASAGDTKNCWDVPTTINTFARANAQLSASTILYGDKMNGQTQLVYSGDRNRYLSSNINEQYTPRFTDDSVNAKQYTMGPNSSLASYWPWTVYQDSADRLHHVRNLLLSGDAPQADWDNNVMEITALNGSRLAVVPMSTNMTRITQKGGYAVFYQNPQGRLSVSITSLDSPQLDPTYPLSWPTALPSIDLPQRAPIAALSVARPSDPRQRVDTHVWYLDASSNINVLYTDLSSGSPVWRSSQPAALRGADPDTSLACLNMATSPLAADGKPRLLELASADTKCYFQRGGLVMEARLDGGDWVVTGNVPIP</sequence>
<comment type="caution">
    <text evidence="3">The sequence shown here is derived from an EMBL/GenBank/DDBJ whole genome shotgun (WGS) entry which is preliminary data.</text>
</comment>
<keyword evidence="4" id="KW-1185">Reference proteome</keyword>
<dbReference type="AlphaFoldDB" id="A0AA39XHP5"/>
<dbReference type="EMBL" id="JAULSU010000001">
    <property type="protein sequence ID" value="KAK0634202.1"/>
    <property type="molecule type" value="Genomic_DNA"/>
</dbReference>
<feature type="transmembrane region" description="Helical" evidence="2">
    <location>
        <begin position="84"/>
        <end position="106"/>
    </location>
</feature>
<protein>
    <recommendedName>
        <fullName evidence="5">Fucose-specific lectin</fullName>
    </recommendedName>
</protein>
<dbReference type="SUPFAM" id="SSF89372">
    <property type="entry name" value="Fucose-specific lectin"/>
    <property type="match status" value="1"/>
</dbReference>
<evidence type="ECO:0000256" key="1">
    <source>
        <dbReference type="SAM" id="MobiDB-lite"/>
    </source>
</evidence>
<evidence type="ECO:0008006" key="5">
    <source>
        <dbReference type="Google" id="ProtNLM"/>
    </source>
</evidence>
<gene>
    <name evidence="3" type="ORF">B0T14DRAFT_467522</name>
</gene>
<keyword evidence="2" id="KW-0472">Membrane</keyword>
<evidence type="ECO:0000313" key="3">
    <source>
        <dbReference type="EMBL" id="KAK0634202.1"/>
    </source>
</evidence>